<keyword evidence="2" id="KW-0032">Aminotransferase</keyword>
<dbReference type="AlphaFoldDB" id="A0A7K3VYS3"/>
<protein>
    <submittedName>
        <fullName evidence="2">Aminotransferase class V-fold PLP-dependent enzyme</fullName>
    </submittedName>
</protein>
<evidence type="ECO:0000313" key="3">
    <source>
        <dbReference type="Proteomes" id="UP000470246"/>
    </source>
</evidence>
<dbReference type="Proteomes" id="UP000470246">
    <property type="component" value="Unassembled WGS sequence"/>
</dbReference>
<name>A0A7K3VYS3_9ACTN</name>
<dbReference type="Gene3D" id="3.90.1150.10">
    <property type="entry name" value="Aspartate Aminotransferase, domain 1"/>
    <property type="match status" value="1"/>
</dbReference>
<sequence length="360" mass="39168">MPDWLARVRSDFPYLEGRAYLNSGGAGLAWRGQTAAAGTYYDDVASRGADGQQTWMQQGVRTRERVARLLGVPVGDVGFFRNTSEVLNIAAASVTWRPGDEVVVAADDFPSVVQPWVQAEGAGGRVVRVDPGTEDQREQRLLEALTPRTRVLAMSHVHTVTGTRLDLTRLGIACREVDCLLVVDGIQALGAVAVDLSHVDVYASAVFKWLLSGFGTGIGVFRDRARALLTPAFRAYRNAPPSTAFEYSDPNYPGLYVLDATMAYLEGVGWPRVFARVDSLAQRVVDEVRGLGVPVTTPGARAGIVSFRADDPAAVVEELRRRGVHVVEKKGQVRVSPHFYNTTEDVDRFAEALQATLAAR</sequence>
<dbReference type="Pfam" id="PF00266">
    <property type="entry name" value="Aminotran_5"/>
    <property type="match status" value="1"/>
</dbReference>
<comment type="caution">
    <text evidence="2">The sequence shown here is derived from an EMBL/GenBank/DDBJ whole genome shotgun (WGS) entry which is preliminary data.</text>
</comment>
<feature type="domain" description="Aminotransferase class V" evidence="1">
    <location>
        <begin position="40"/>
        <end position="349"/>
    </location>
</feature>
<dbReference type="EMBL" id="JAAGWF010000008">
    <property type="protein sequence ID" value="NEK57742.1"/>
    <property type="molecule type" value="Genomic_DNA"/>
</dbReference>
<dbReference type="Gene3D" id="3.40.640.10">
    <property type="entry name" value="Type I PLP-dependent aspartate aminotransferase-like (Major domain)"/>
    <property type="match status" value="1"/>
</dbReference>
<dbReference type="InterPro" id="IPR000192">
    <property type="entry name" value="Aminotrans_V_dom"/>
</dbReference>
<dbReference type="PANTHER" id="PTHR43586:SF15">
    <property type="entry name" value="BLR3095 PROTEIN"/>
    <property type="match status" value="1"/>
</dbReference>
<dbReference type="GO" id="GO:0008483">
    <property type="term" value="F:transaminase activity"/>
    <property type="evidence" value="ECO:0007669"/>
    <property type="project" value="UniProtKB-KW"/>
</dbReference>
<dbReference type="PANTHER" id="PTHR43586">
    <property type="entry name" value="CYSTEINE DESULFURASE"/>
    <property type="match status" value="1"/>
</dbReference>
<keyword evidence="2" id="KW-0808">Transferase</keyword>
<evidence type="ECO:0000259" key="1">
    <source>
        <dbReference type="Pfam" id="PF00266"/>
    </source>
</evidence>
<reference evidence="2 3" key="1">
    <citation type="submission" date="2020-02" db="EMBL/GenBank/DDBJ databases">
        <title>Geodermatophilus sabuli CPCC 205279 I12A-02694.</title>
        <authorList>
            <person name="Jiang Z."/>
        </authorList>
    </citation>
    <scope>NUCLEOTIDE SEQUENCE [LARGE SCALE GENOMIC DNA]</scope>
    <source>
        <strain evidence="2 3">I12A-02694</strain>
    </source>
</reference>
<dbReference type="SUPFAM" id="SSF53383">
    <property type="entry name" value="PLP-dependent transferases"/>
    <property type="match status" value="1"/>
</dbReference>
<keyword evidence="3" id="KW-1185">Reference proteome</keyword>
<proteinExistence type="predicted"/>
<dbReference type="InterPro" id="IPR015422">
    <property type="entry name" value="PyrdxlP-dep_Trfase_small"/>
</dbReference>
<evidence type="ECO:0000313" key="2">
    <source>
        <dbReference type="EMBL" id="NEK57742.1"/>
    </source>
</evidence>
<organism evidence="2 3">
    <name type="scientific">Geodermatophilus sabuli</name>
    <dbReference type="NCBI Taxonomy" id="1564158"/>
    <lineage>
        <taxon>Bacteria</taxon>
        <taxon>Bacillati</taxon>
        <taxon>Actinomycetota</taxon>
        <taxon>Actinomycetes</taxon>
        <taxon>Geodermatophilales</taxon>
        <taxon>Geodermatophilaceae</taxon>
        <taxon>Geodermatophilus</taxon>
    </lineage>
</organism>
<dbReference type="InterPro" id="IPR015421">
    <property type="entry name" value="PyrdxlP-dep_Trfase_major"/>
</dbReference>
<accession>A0A7K3VYS3</accession>
<dbReference type="InterPro" id="IPR015424">
    <property type="entry name" value="PyrdxlP-dep_Trfase"/>
</dbReference>
<gene>
    <name evidence="2" type="ORF">GCU56_07640</name>
</gene>
<dbReference type="RefSeq" id="WP_163480922.1">
    <property type="nucleotide sequence ID" value="NZ_JAAGWF010000008.1"/>
</dbReference>